<accession>A0A562UM52</accession>
<comment type="caution">
    <text evidence="2">The sequence shown here is derived from an EMBL/GenBank/DDBJ whole genome shotgun (WGS) entry which is preliminary data.</text>
</comment>
<dbReference type="Proteomes" id="UP000320547">
    <property type="component" value="Unassembled WGS sequence"/>
</dbReference>
<name>A0A562UM52_9SPHN</name>
<feature type="transmembrane region" description="Helical" evidence="1">
    <location>
        <begin position="84"/>
        <end position="103"/>
    </location>
</feature>
<organism evidence="2 3">
    <name type="scientific">Altererythrobacter ishigakiensis</name>
    <dbReference type="NCBI Taxonomy" id="476157"/>
    <lineage>
        <taxon>Bacteria</taxon>
        <taxon>Pseudomonadati</taxon>
        <taxon>Pseudomonadota</taxon>
        <taxon>Alphaproteobacteria</taxon>
        <taxon>Sphingomonadales</taxon>
        <taxon>Erythrobacteraceae</taxon>
        <taxon>Altererythrobacter</taxon>
    </lineage>
</organism>
<dbReference type="EMBL" id="VLLK01000002">
    <property type="protein sequence ID" value="TWJ06694.1"/>
    <property type="molecule type" value="Genomic_DNA"/>
</dbReference>
<sequence>MKFVRWIGALLVAAFSTYVIGVIANSQFVMNAHGVPISLTERVNMTAFDVSNMWLYFVVILVALLLGFLIAMAVKRLLPGLSRFAFPIAGAAAIGATLGLMYLQFQTVPISGARSGLGFTSQVLAGGFGGWVFSRIARKQNAATTN</sequence>
<protein>
    <submittedName>
        <fullName evidence="2">Uncharacterized protein</fullName>
    </submittedName>
</protein>
<keyword evidence="1" id="KW-0812">Transmembrane</keyword>
<gene>
    <name evidence="2" type="ORF">JN10_2230</name>
</gene>
<keyword evidence="1" id="KW-1133">Transmembrane helix</keyword>
<proteinExistence type="predicted"/>
<dbReference type="STRING" id="476157.GCA_001663155_00905"/>
<evidence type="ECO:0000313" key="3">
    <source>
        <dbReference type="Proteomes" id="UP000320547"/>
    </source>
</evidence>
<reference evidence="2 3" key="1">
    <citation type="submission" date="2019-07" db="EMBL/GenBank/DDBJ databases">
        <title>Genomic Encyclopedia of Archaeal and Bacterial Type Strains, Phase II (KMG-II): from individual species to whole genera.</title>
        <authorList>
            <person name="Goeker M."/>
        </authorList>
    </citation>
    <scope>NUCLEOTIDE SEQUENCE [LARGE SCALE GENOMIC DNA]</scope>
    <source>
        <strain evidence="2 3">ATCC BAA-2084</strain>
    </source>
</reference>
<feature type="transmembrane region" description="Helical" evidence="1">
    <location>
        <begin position="53"/>
        <end position="72"/>
    </location>
</feature>
<evidence type="ECO:0000313" key="2">
    <source>
        <dbReference type="EMBL" id="TWJ06694.1"/>
    </source>
</evidence>
<dbReference type="AlphaFoldDB" id="A0A562UM52"/>
<dbReference type="RefSeq" id="WP_067597921.1">
    <property type="nucleotide sequence ID" value="NZ_CP015963.1"/>
</dbReference>
<evidence type="ECO:0000256" key="1">
    <source>
        <dbReference type="SAM" id="Phobius"/>
    </source>
</evidence>
<dbReference type="OrthoDB" id="7595476at2"/>
<feature type="transmembrane region" description="Helical" evidence="1">
    <location>
        <begin position="115"/>
        <end position="133"/>
    </location>
</feature>
<keyword evidence="3" id="KW-1185">Reference proteome</keyword>
<keyword evidence="1" id="KW-0472">Membrane</keyword>